<dbReference type="EMBL" id="CP023324">
    <property type="protein sequence ID" value="ATY62252.1"/>
    <property type="molecule type" value="Genomic_DNA"/>
</dbReference>
<proteinExistence type="predicted"/>
<dbReference type="AlphaFoldDB" id="A0A2H4SGM3"/>
<sequence length="152" mass="16276">MALVCVYLPWSVFPKWAAEQGKPAPDDENSTRPPDYNAAAPSLVWRASNNVAGCDPPPAAPEYVGPTLIFDVEQARLGQVNSGASVAICVLISGSDQSHAIKALGSLNTTYQLRDGRVAMKFSDKVMVLGRVILLPVVVKFPLIATCIHESK</sequence>
<protein>
    <submittedName>
        <fullName evidence="1">Uncharacterized protein</fullName>
    </submittedName>
</protein>
<dbReference type="Proteomes" id="UP000323067">
    <property type="component" value="Chromosome vii"/>
</dbReference>
<dbReference type="VEuPathDB" id="FungiDB:CCM_00830"/>
<evidence type="ECO:0000313" key="1">
    <source>
        <dbReference type="EMBL" id="ATY62252.1"/>
    </source>
</evidence>
<evidence type="ECO:0000313" key="2">
    <source>
        <dbReference type="Proteomes" id="UP000323067"/>
    </source>
</evidence>
<name>A0A2H4SGM3_CORMI</name>
<dbReference type="VEuPathDB" id="FungiDB:A9K55_008638"/>
<reference evidence="1 2" key="1">
    <citation type="journal article" date="2017" name="BMC Genomics">
        <title>Chromosome level assembly and secondary metabolite potential of the parasitic fungus Cordyceps militaris.</title>
        <authorList>
            <person name="Kramer G.J."/>
            <person name="Nodwell J.R."/>
        </authorList>
    </citation>
    <scope>NUCLEOTIDE SEQUENCE [LARGE SCALE GENOMIC DNA]</scope>
    <source>
        <strain evidence="1 2">ATCC 34164</strain>
    </source>
</reference>
<gene>
    <name evidence="1" type="ORF">A9K55_008638</name>
</gene>
<organism evidence="1 2">
    <name type="scientific">Cordyceps militaris</name>
    <name type="common">Caterpillar fungus</name>
    <name type="synonym">Clavaria militaris</name>
    <dbReference type="NCBI Taxonomy" id="73501"/>
    <lineage>
        <taxon>Eukaryota</taxon>
        <taxon>Fungi</taxon>
        <taxon>Dikarya</taxon>
        <taxon>Ascomycota</taxon>
        <taxon>Pezizomycotina</taxon>
        <taxon>Sordariomycetes</taxon>
        <taxon>Hypocreomycetidae</taxon>
        <taxon>Hypocreales</taxon>
        <taxon>Cordycipitaceae</taxon>
        <taxon>Cordyceps</taxon>
    </lineage>
</organism>
<accession>A0A2H4SGM3</accession>